<evidence type="ECO:0008006" key="3">
    <source>
        <dbReference type="Google" id="ProtNLM"/>
    </source>
</evidence>
<protein>
    <recommendedName>
        <fullName evidence="3">DsbA family protein</fullName>
    </recommendedName>
</protein>
<evidence type="ECO:0000313" key="2">
    <source>
        <dbReference type="EMBL" id="WIM05793.1"/>
    </source>
</evidence>
<dbReference type="AlphaFoldDB" id="A0AA49FL97"/>
<accession>A0AA49FL97</accession>
<dbReference type="EMBL" id="CP107246">
    <property type="protein sequence ID" value="WIM05793.1"/>
    <property type="molecule type" value="Genomic_DNA"/>
</dbReference>
<evidence type="ECO:0000256" key="1">
    <source>
        <dbReference type="SAM" id="MobiDB-lite"/>
    </source>
</evidence>
<organism evidence="2">
    <name type="scientific">Candidatus Nitricoxidivorans perseverans</name>
    <dbReference type="NCBI Taxonomy" id="2975601"/>
    <lineage>
        <taxon>Bacteria</taxon>
        <taxon>Pseudomonadati</taxon>
        <taxon>Pseudomonadota</taxon>
        <taxon>Betaproteobacteria</taxon>
        <taxon>Nitrosomonadales</taxon>
        <taxon>Sterolibacteriaceae</taxon>
        <taxon>Candidatus Nitricoxidivorans</taxon>
    </lineage>
</organism>
<dbReference type="InterPro" id="IPR036249">
    <property type="entry name" value="Thioredoxin-like_sf"/>
</dbReference>
<gene>
    <name evidence="2" type="ORF">OHM77_00460</name>
</gene>
<dbReference type="Gene3D" id="1.10.472.60">
    <property type="entry name" value="putative protein disulfide isomerase domain"/>
    <property type="match status" value="1"/>
</dbReference>
<dbReference type="KEGG" id="npv:OHM77_00460"/>
<name>A0AA49FL97_9PROT</name>
<dbReference type="Proteomes" id="UP001234916">
    <property type="component" value="Chromosome"/>
</dbReference>
<reference evidence="2" key="1">
    <citation type="journal article" date="2023" name="Nat. Microbiol.">
        <title>Enrichment and characterization of a nitric oxide-reducing microbial community in a continuous bioreactor.</title>
        <authorList>
            <person name="Garrido-Amador P."/>
            <person name="Stortenbeker N."/>
            <person name="Wessels H.J.C.T."/>
            <person name="Speth D.R."/>
            <person name="Garcia-Heredia I."/>
            <person name="Kartal B."/>
        </authorList>
    </citation>
    <scope>NUCLEOTIDE SEQUENCE</scope>
    <source>
        <strain evidence="2">MAG1</strain>
    </source>
</reference>
<proteinExistence type="predicted"/>
<feature type="region of interest" description="Disordered" evidence="1">
    <location>
        <begin position="1"/>
        <end position="22"/>
    </location>
</feature>
<sequence>MLNCDPETGVCSLPESSDKTAPQVPLSTLVPVARYIGDPMCSWCWGISPALKEVSTYCQIRGLDFSVHVGGLRHEWENIHRVTGQPFGFSVLDEAEFNYDTEPACRAVVAISRLQASSQVLLAFFSGINGKVFEVNDALSFIDRARL</sequence>
<dbReference type="SUPFAM" id="SSF52833">
    <property type="entry name" value="Thioredoxin-like"/>
    <property type="match status" value="1"/>
</dbReference>